<sequence>MRIASKMADTVTITANCTNGQQIDVKVDKWVLYMKKQGEVVFVPLSTTGAAISVTQQSPALWPFDQTPPLNGNGKGKIKNRDGDYRYDVRVACSNGTTGDSVRVVIDPDIIVN</sequence>
<name>A0A6M4IM98_9BACT</name>
<organism evidence="1 2">
    <name type="scientific">Gemmatimonas groenlandica</name>
    <dbReference type="NCBI Taxonomy" id="2732249"/>
    <lineage>
        <taxon>Bacteria</taxon>
        <taxon>Pseudomonadati</taxon>
        <taxon>Gemmatimonadota</taxon>
        <taxon>Gemmatimonadia</taxon>
        <taxon>Gemmatimonadales</taxon>
        <taxon>Gemmatimonadaceae</taxon>
        <taxon>Gemmatimonas</taxon>
    </lineage>
</organism>
<dbReference type="Proteomes" id="UP000500938">
    <property type="component" value="Chromosome"/>
</dbReference>
<protein>
    <submittedName>
        <fullName evidence="1">Uncharacterized protein</fullName>
    </submittedName>
</protein>
<evidence type="ECO:0000313" key="2">
    <source>
        <dbReference type="Proteomes" id="UP000500938"/>
    </source>
</evidence>
<proteinExistence type="predicted"/>
<dbReference type="EMBL" id="CP053085">
    <property type="protein sequence ID" value="QJR35803.1"/>
    <property type="molecule type" value="Genomic_DNA"/>
</dbReference>
<dbReference type="RefSeq" id="WP_171225233.1">
    <property type="nucleotide sequence ID" value="NZ_CP053085.1"/>
</dbReference>
<keyword evidence="2" id="KW-1185">Reference proteome</keyword>
<accession>A0A6M4IM98</accession>
<dbReference type="AlphaFoldDB" id="A0A6M4IM98"/>
<evidence type="ECO:0000313" key="1">
    <source>
        <dbReference type="EMBL" id="QJR35803.1"/>
    </source>
</evidence>
<dbReference type="KEGG" id="ggr:HKW67_09915"/>
<gene>
    <name evidence="1" type="ORF">HKW67_09915</name>
</gene>
<reference evidence="1 2" key="1">
    <citation type="submission" date="2020-05" db="EMBL/GenBank/DDBJ databases">
        <title>Complete genome sequence of Gemmatimonas greenlandica TET16.</title>
        <authorList>
            <person name="Zeng Y."/>
        </authorList>
    </citation>
    <scope>NUCLEOTIDE SEQUENCE [LARGE SCALE GENOMIC DNA]</scope>
    <source>
        <strain evidence="1 2">TET16</strain>
    </source>
</reference>